<reference evidence="1 2" key="1">
    <citation type="submission" date="2018-12" db="EMBL/GenBank/DDBJ databases">
        <title>Hymenobacter gummosus sp. nov., isolated from a spring.</title>
        <authorList>
            <person name="Nie L."/>
        </authorList>
    </citation>
    <scope>NUCLEOTIDE SEQUENCE [LARGE SCALE GENOMIC DNA]</scope>
    <source>
        <strain evidence="1 2">KCTC 52166</strain>
    </source>
</reference>
<dbReference type="AlphaFoldDB" id="A0A3S0JH00"/>
<dbReference type="Pfam" id="PF08922">
    <property type="entry name" value="DUF1905"/>
    <property type="match status" value="1"/>
</dbReference>
<dbReference type="RefSeq" id="WP_126693498.1">
    <property type="nucleotide sequence ID" value="NZ_RXOF01000006.1"/>
</dbReference>
<dbReference type="Gene3D" id="2.40.30.100">
    <property type="entry name" value="AF2212/PG0164-like"/>
    <property type="match status" value="1"/>
</dbReference>
<gene>
    <name evidence="1" type="ORF">EJV47_12540</name>
</gene>
<name>A0A3S0JH00_9BACT</name>
<protein>
    <submittedName>
        <fullName evidence="1">DUF1905 domain-containing protein</fullName>
    </submittedName>
</protein>
<dbReference type="InterPro" id="IPR015018">
    <property type="entry name" value="DUF1905"/>
</dbReference>
<dbReference type="OrthoDB" id="883381at2"/>
<evidence type="ECO:0000313" key="2">
    <source>
        <dbReference type="Proteomes" id="UP000282184"/>
    </source>
</evidence>
<evidence type="ECO:0000313" key="1">
    <source>
        <dbReference type="EMBL" id="RTQ49639.1"/>
    </source>
</evidence>
<keyword evidence="2" id="KW-1185">Reference proteome</keyword>
<organism evidence="1 2">
    <name type="scientific">Hymenobacter gummosus</name>
    <dbReference type="NCBI Taxonomy" id="1776032"/>
    <lineage>
        <taxon>Bacteria</taxon>
        <taxon>Pseudomonadati</taxon>
        <taxon>Bacteroidota</taxon>
        <taxon>Cytophagia</taxon>
        <taxon>Cytophagales</taxon>
        <taxon>Hymenobacteraceae</taxon>
        <taxon>Hymenobacter</taxon>
    </lineage>
</organism>
<proteinExistence type="predicted"/>
<dbReference type="EMBL" id="RXOF01000006">
    <property type="protein sequence ID" value="RTQ49639.1"/>
    <property type="molecule type" value="Genomic_DNA"/>
</dbReference>
<sequence length="166" mass="18418">MLAEPLAFQARLLPNGLGFMPMAMIVVPDYVVEALGGKAVKRVIATLNGHTLRRGLMPMNTGERYIMVSKALRRELNLRDDGEVLVTLRPDPEPDLVDMPEELIEGLAEWPEAAASWQRLTPGRQRNLAFHINAGKQAETRARRVVQILHQLASGGNPFRPPAEPL</sequence>
<dbReference type="InterPro" id="IPR037079">
    <property type="entry name" value="AF2212/PG0164-like_sf"/>
</dbReference>
<dbReference type="Pfam" id="PF13376">
    <property type="entry name" value="OmdA"/>
    <property type="match status" value="1"/>
</dbReference>
<accession>A0A3S0JH00</accession>
<dbReference type="SUPFAM" id="SSF141694">
    <property type="entry name" value="AF2212/PG0164-like"/>
    <property type="match status" value="1"/>
</dbReference>
<dbReference type="Proteomes" id="UP000282184">
    <property type="component" value="Unassembled WGS sequence"/>
</dbReference>
<comment type="caution">
    <text evidence="1">The sequence shown here is derived from an EMBL/GenBank/DDBJ whole genome shotgun (WGS) entry which is preliminary data.</text>
</comment>